<dbReference type="PROSITE" id="PS00105">
    <property type="entry name" value="AA_TRANSFER_CLASS_1"/>
    <property type="match status" value="1"/>
</dbReference>
<gene>
    <name evidence="7" type="ORF">METZ01_LOCUS188690</name>
</gene>
<dbReference type="InterPro" id="IPR015422">
    <property type="entry name" value="PyrdxlP-dep_Trfase_small"/>
</dbReference>
<dbReference type="GO" id="GO:0030170">
    <property type="term" value="F:pyridoxal phosphate binding"/>
    <property type="evidence" value="ECO:0007669"/>
    <property type="project" value="InterPro"/>
</dbReference>
<dbReference type="AlphaFoldDB" id="A0A382DBF9"/>
<dbReference type="GO" id="GO:0006520">
    <property type="term" value="P:amino acid metabolic process"/>
    <property type="evidence" value="ECO:0007669"/>
    <property type="project" value="InterPro"/>
</dbReference>
<comment type="cofactor">
    <cofactor evidence="1">
        <name>pyridoxal 5'-phosphate</name>
        <dbReference type="ChEBI" id="CHEBI:597326"/>
    </cofactor>
</comment>
<dbReference type="InterPro" id="IPR004838">
    <property type="entry name" value="NHTrfase_class1_PyrdxlP-BS"/>
</dbReference>
<dbReference type="Gene3D" id="3.90.1150.10">
    <property type="entry name" value="Aspartate Aminotransferase, domain 1"/>
    <property type="match status" value="1"/>
</dbReference>
<evidence type="ECO:0000256" key="3">
    <source>
        <dbReference type="ARBA" id="ARBA00022576"/>
    </source>
</evidence>
<dbReference type="PANTHER" id="PTHR46383">
    <property type="entry name" value="ASPARTATE AMINOTRANSFERASE"/>
    <property type="match status" value="1"/>
</dbReference>
<dbReference type="Gene3D" id="3.40.640.10">
    <property type="entry name" value="Type I PLP-dependent aspartate aminotransferase-like (Major domain)"/>
    <property type="match status" value="1"/>
</dbReference>
<proteinExistence type="inferred from homology"/>
<dbReference type="InterPro" id="IPR015421">
    <property type="entry name" value="PyrdxlP-dep_Trfase_major"/>
</dbReference>
<organism evidence="7">
    <name type="scientific">marine metagenome</name>
    <dbReference type="NCBI Taxonomy" id="408172"/>
    <lineage>
        <taxon>unclassified sequences</taxon>
        <taxon>metagenomes</taxon>
        <taxon>ecological metagenomes</taxon>
    </lineage>
</organism>
<evidence type="ECO:0000313" key="7">
    <source>
        <dbReference type="EMBL" id="SVB35836.1"/>
    </source>
</evidence>
<dbReference type="PANTHER" id="PTHR46383:SF2">
    <property type="entry name" value="AMINOTRANSFERASE"/>
    <property type="match status" value="1"/>
</dbReference>
<dbReference type="GO" id="GO:0008483">
    <property type="term" value="F:transaminase activity"/>
    <property type="evidence" value="ECO:0007669"/>
    <property type="project" value="UniProtKB-KW"/>
</dbReference>
<dbReference type="Pfam" id="PF00155">
    <property type="entry name" value="Aminotran_1_2"/>
    <property type="match status" value="1"/>
</dbReference>
<reference evidence="7" key="1">
    <citation type="submission" date="2018-05" db="EMBL/GenBank/DDBJ databases">
        <authorList>
            <person name="Lanie J.A."/>
            <person name="Ng W.-L."/>
            <person name="Kazmierczak K.M."/>
            <person name="Andrzejewski T.M."/>
            <person name="Davidsen T.M."/>
            <person name="Wayne K.J."/>
            <person name="Tettelin H."/>
            <person name="Glass J.I."/>
            <person name="Rusch D."/>
            <person name="Podicherti R."/>
            <person name="Tsui H.-C.T."/>
            <person name="Winkler M.E."/>
        </authorList>
    </citation>
    <scope>NUCLEOTIDE SEQUENCE</scope>
</reference>
<dbReference type="InterPro" id="IPR004839">
    <property type="entry name" value="Aminotransferase_I/II_large"/>
</dbReference>
<dbReference type="CDD" id="cd00609">
    <property type="entry name" value="AAT_like"/>
    <property type="match status" value="1"/>
</dbReference>
<comment type="similarity">
    <text evidence="2">Belongs to the class-I pyridoxal-phosphate-dependent aminotransferase family.</text>
</comment>
<keyword evidence="3" id="KW-0032">Aminotransferase</keyword>
<sequence length="389" mass="42821">MADPASGELRPAIERMPVSRIRDVANEAMGMEGLIPLWFGEPDVATPDFICQAAADALSQGETFYSPNRGVPDLRHALARYTSELYQVPVADDRITITASGMSGIMLSHQLLIEPGTNVICATPAWPNVQGTVDVLGGEFRPAPLKFTGSGWQLELETVFDAVDDNTRAVFINSPGNPTGWVMPGDDQKALLAFCRERGLWLLADEVYARLVYDRSHAPSFLEHAGPEDRVIVINSFSKPWAMTGWRLGWLVTPARLGQRLEMVNEFNLAGAATFTQIAGITALRDGEDFIARQLERYRSARSAVYERLSANPRIRIGWPEGAFYAYFAVDGIDDGLAFCKRLVREHRVGLVPGSAFNAAEEGWLRLCFASQLDTLNTALDRLEDAIAS</sequence>
<accession>A0A382DBF9</accession>
<protein>
    <recommendedName>
        <fullName evidence="6">Aminotransferase class I/classII large domain-containing protein</fullName>
    </recommendedName>
</protein>
<keyword evidence="4" id="KW-0808">Transferase</keyword>
<dbReference type="EMBL" id="UINC01038596">
    <property type="protein sequence ID" value="SVB35836.1"/>
    <property type="molecule type" value="Genomic_DNA"/>
</dbReference>
<evidence type="ECO:0000256" key="1">
    <source>
        <dbReference type="ARBA" id="ARBA00001933"/>
    </source>
</evidence>
<evidence type="ECO:0000259" key="6">
    <source>
        <dbReference type="Pfam" id="PF00155"/>
    </source>
</evidence>
<dbReference type="NCBIfam" id="NF004770">
    <property type="entry name" value="PRK06108.1"/>
    <property type="match status" value="1"/>
</dbReference>
<evidence type="ECO:0000256" key="2">
    <source>
        <dbReference type="ARBA" id="ARBA00007441"/>
    </source>
</evidence>
<evidence type="ECO:0000256" key="5">
    <source>
        <dbReference type="ARBA" id="ARBA00022898"/>
    </source>
</evidence>
<dbReference type="SUPFAM" id="SSF53383">
    <property type="entry name" value="PLP-dependent transferases"/>
    <property type="match status" value="1"/>
</dbReference>
<dbReference type="InterPro" id="IPR050596">
    <property type="entry name" value="AspAT/PAT-like"/>
</dbReference>
<evidence type="ECO:0000256" key="4">
    <source>
        <dbReference type="ARBA" id="ARBA00022679"/>
    </source>
</evidence>
<keyword evidence="5" id="KW-0663">Pyridoxal phosphate</keyword>
<feature type="domain" description="Aminotransferase class I/classII large" evidence="6">
    <location>
        <begin position="35"/>
        <end position="383"/>
    </location>
</feature>
<dbReference type="InterPro" id="IPR015424">
    <property type="entry name" value="PyrdxlP-dep_Trfase"/>
</dbReference>
<name>A0A382DBF9_9ZZZZ</name>